<organism evidence="2 3">
    <name type="scientific">Senna tora</name>
    <dbReference type="NCBI Taxonomy" id="362788"/>
    <lineage>
        <taxon>Eukaryota</taxon>
        <taxon>Viridiplantae</taxon>
        <taxon>Streptophyta</taxon>
        <taxon>Embryophyta</taxon>
        <taxon>Tracheophyta</taxon>
        <taxon>Spermatophyta</taxon>
        <taxon>Magnoliopsida</taxon>
        <taxon>eudicotyledons</taxon>
        <taxon>Gunneridae</taxon>
        <taxon>Pentapetalae</taxon>
        <taxon>rosids</taxon>
        <taxon>fabids</taxon>
        <taxon>Fabales</taxon>
        <taxon>Fabaceae</taxon>
        <taxon>Caesalpinioideae</taxon>
        <taxon>Cassia clade</taxon>
        <taxon>Senna</taxon>
    </lineage>
</organism>
<dbReference type="Pfam" id="PF26138">
    <property type="entry name" value="DUF8040"/>
    <property type="match status" value="1"/>
</dbReference>
<feature type="domain" description="DUF8040" evidence="1">
    <location>
        <begin position="1"/>
        <end position="41"/>
    </location>
</feature>
<dbReference type="Proteomes" id="UP000634136">
    <property type="component" value="Unassembled WGS sequence"/>
</dbReference>
<name>A0A834XB18_9FABA</name>
<comment type="caution">
    <text evidence="2">The sequence shown here is derived from an EMBL/GenBank/DDBJ whole genome shotgun (WGS) entry which is preliminary data.</text>
</comment>
<evidence type="ECO:0000313" key="2">
    <source>
        <dbReference type="EMBL" id="KAF7842198.1"/>
    </source>
</evidence>
<dbReference type="AlphaFoldDB" id="A0A834XB18"/>
<accession>A0A834XB18</accession>
<reference evidence="2" key="1">
    <citation type="submission" date="2020-09" db="EMBL/GenBank/DDBJ databases">
        <title>Genome-Enabled Discovery of Anthraquinone Biosynthesis in Senna tora.</title>
        <authorList>
            <person name="Kang S.-H."/>
            <person name="Pandey R.P."/>
            <person name="Lee C.-M."/>
            <person name="Sim J.-S."/>
            <person name="Jeong J.-T."/>
            <person name="Choi B.-S."/>
            <person name="Jung M."/>
            <person name="Ginzburg D."/>
            <person name="Zhao K."/>
            <person name="Won S.Y."/>
            <person name="Oh T.-J."/>
            <person name="Yu Y."/>
            <person name="Kim N.-H."/>
            <person name="Lee O.R."/>
            <person name="Lee T.-H."/>
            <person name="Bashyal P."/>
            <person name="Kim T.-S."/>
            <person name="Lee W.-H."/>
            <person name="Kawkins C."/>
            <person name="Kim C.-K."/>
            <person name="Kim J.S."/>
            <person name="Ahn B.O."/>
            <person name="Rhee S.Y."/>
            <person name="Sohng J.K."/>
        </authorList>
    </citation>
    <scope>NUCLEOTIDE SEQUENCE</scope>
    <source>
        <tissue evidence="2">Leaf</tissue>
    </source>
</reference>
<evidence type="ECO:0000313" key="3">
    <source>
        <dbReference type="Proteomes" id="UP000634136"/>
    </source>
</evidence>
<gene>
    <name evidence="2" type="ORF">G2W53_004496</name>
</gene>
<proteinExistence type="predicted"/>
<evidence type="ECO:0000259" key="1">
    <source>
        <dbReference type="Pfam" id="PF26138"/>
    </source>
</evidence>
<dbReference type="OrthoDB" id="1426751at2759"/>
<dbReference type="EMBL" id="JAAIUW010000002">
    <property type="protein sequence ID" value="KAF7842198.1"/>
    <property type="molecule type" value="Genomic_DNA"/>
</dbReference>
<dbReference type="InterPro" id="IPR045249">
    <property type="entry name" value="HARBI1-like"/>
</dbReference>
<dbReference type="PANTHER" id="PTHR22930">
    <property type="match status" value="1"/>
</dbReference>
<protein>
    <submittedName>
        <fullName evidence="2">Myb/SANT-like domain, Harbinger transposase-derived nuclease domain protein</fullName>
    </submittedName>
</protein>
<dbReference type="PANTHER" id="PTHR22930:SF281">
    <property type="entry name" value="NUCLEASE"/>
    <property type="match status" value="1"/>
</dbReference>
<dbReference type="InterPro" id="IPR058353">
    <property type="entry name" value="DUF8040"/>
</dbReference>
<keyword evidence="3" id="KW-1185">Reference proteome</keyword>
<sequence>MNRATFDRLCAMLDNIGGLRPTRNMLVDEQVAIFLHILSHHGCLGALDGTHIRIMLPLEDQPRYRNRKGEITTNVLGPNGLNVPEGQYYLVDAGFTNGPGFLAPYRGQQYHLSEWRRYHLINHHHGRRFWVKQHSNHRFEAFSLDSNSG</sequence>